<name>A0A1Z1MMF1_9FLOR</name>
<dbReference type="GeneID" id="33360498"/>
<sequence>MNKNLYPLLEHIKGNWFLQENFYFIFNKKQKKYKAKVNFFNNFSESNTFDINKYCIENTNDYIFILKLKHNVKNLVISKRIDNNNKFNYQEFIHMISNNFMISFIIVKNIEKNQYVGLKISSYIRLIQK</sequence>
<accession>A0A1Z1MMF1</accession>
<proteinExistence type="predicted"/>
<dbReference type="RefSeq" id="YP_009398032.1">
    <property type="nucleotide sequence ID" value="NC_035290.1"/>
</dbReference>
<geneLocation type="chloroplast" evidence="1"/>
<protein>
    <submittedName>
        <fullName evidence="1">Uncharacterized protein</fullName>
    </submittedName>
</protein>
<gene>
    <name evidence="1" type="primary">ycf58</name>
</gene>
<evidence type="ECO:0000313" key="1">
    <source>
        <dbReference type="EMBL" id="ARW67218.1"/>
    </source>
</evidence>
<keyword evidence="1" id="KW-0934">Plastid</keyword>
<reference evidence="1" key="1">
    <citation type="journal article" date="2017" name="J. Phycol.">
        <title>Analysis of chloroplast genomes and a supermatrix inform reclassification of the Rhodomelaceae (Rhodophyta).</title>
        <authorList>
            <person name="Diaz-Tapia P."/>
            <person name="Maggs C.A."/>
            <person name="West J.A."/>
            <person name="Verbruggen H."/>
        </authorList>
    </citation>
    <scope>NUCLEOTIDE SEQUENCE</scope>
    <source>
        <strain evidence="1">PD1230</strain>
    </source>
</reference>
<organism evidence="1">
    <name type="scientific">Gredgaria maugeana</name>
    <dbReference type="NCBI Taxonomy" id="2007213"/>
    <lineage>
        <taxon>Eukaryota</taxon>
        <taxon>Rhodophyta</taxon>
        <taxon>Florideophyceae</taxon>
        <taxon>Rhodymeniophycidae</taxon>
        <taxon>Ceramiales</taxon>
        <taxon>Rhodomelaceae</taxon>
        <taxon>Herposiphonieae</taxon>
        <taxon>Gredgaria</taxon>
    </lineage>
</organism>
<dbReference type="EMBL" id="MF101446">
    <property type="protein sequence ID" value="ARW67218.1"/>
    <property type="molecule type" value="Genomic_DNA"/>
</dbReference>
<dbReference type="AlphaFoldDB" id="A0A1Z1MMF1"/>
<keyword evidence="1" id="KW-0150">Chloroplast</keyword>